<proteinExistence type="predicted"/>
<dbReference type="AlphaFoldDB" id="A0A8X8ZAF2"/>
<sequence length="135" mass="15251">MLNALKLARPLQQKSLTSFPLQNSNHIAPSSAIRFASSFKMDSHKQKQREPDSKKQTDSESKTLYLYKIKDSMSSYGEGYASRSDEEGFGGIYGEKQYVSKGGEEKAVQDEFDHNQGSHVKEEENEKARHQTSVD</sequence>
<evidence type="ECO:0000313" key="2">
    <source>
        <dbReference type="EMBL" id="KAG6397337.1"/>
    </source>
</evidence>
<evidence type="ECO:0000256" key="1">
    <source>
        <dbReference type="SAM" id="MobiDB-lite"/>
    </source>
</evidence>
<accession>A0A8X8ZAF2</accession>
<feature type="compositionally biased region" description="Basic and acidic residues" evidence="1">
    <location>
        <begin position="113"/>
        <end position="129"/>
    </location>
</feature>
<reference evidence="2" key="1">
    <citation type="submission" date="2018-01" db="EMBL/GenBank/DDBJ databases">
        <authorList>
            <person name="Mao J.F."/>
        </authorList>
    </citation>
    <scope>NUCLEOTIDE SEQUENCE</scope>
    <source>
        <strain evidence="2">Huo1</strain>
        <tissue evidence="2">Leaf</tissue>
    </source>
</reference>
<dbReference type="PANTHER" id="PTHR36410">
    <property type="entry name" value="EXPRESSED PROTEIN"/>
    <property type="match status" value="1"/>
</dbReference>
<name>A0A8X8ZAF2_SALSN</name>
<dbReference type="EMBL" id="PNBA02000016">
    <property type="protein sequence ID" value="KAG6397337.1"/>
    <property type="molecule type" value="Genomic_DNA"/>
</dbReference>
<comment type="caution">
    <text evidence="2">The sequence shown here is derived from an EMBL/GenBank/DDBJ whole genome shotgun (WGS) entry which is preliminary data.</text>
</comment>
<reference evidence="2" key="2">
    <citation type="submission" date="2020-08" db="EMBL/GenBank/DDBJ databases">
        <title>Plant Genome Project.</title>
        <authorList>
            <person name="Zhang R.-G."/>
        </authorList>
    </citation>
    <scope>NUCLEOTIDE SEQUENCE</scope>
    <source>
        <strain evidence="2">Huo1</strain>
        <tissue evidence="2">Leaf</tissue>
    </source>
</reference>
<feature type="compositionally biased region" description="Basic and acidic residues" evidence="1">
    <location>
        <begin position="41"/>
        <end position="61"/>
    </location>
</feature>
<protein>
    <submittedName>
        <fullName evidence="2">Uncharacterized protein</fullName>
    </submittedName>
</protein>
<feature type="region of interest" description="Disordered" evidence="1">
    <location>
        <begin position="32"/>
        <end position="63"/>
    </location>
</feature>
<gene>
    <name evidence="2" type="ORF">SASPL_143504</name>
</gene>
<dbReference type="Proteomes" id="UP000298416">
    <property type="component" value="Unassembled WGS sequence"/>
</dbReference>
<evidence type="ECO:0000313" key="3">
    <source>
        <dbReference type="Proteomes" id="UP000298416"/>
    </source>
</evidence>
<organism evidence="2">
    <name type="scientific">Salvia splendens</name>
    <name type="common">Scarlet sage</name>
    <dbReference type="NCBI Taxonomy" id="180675"/>
    <lineage>
        <taxon>Eukaryota</taxon>
        <taxon>Viridiplantae</taxon>
        <taxon>Streptophyta</taxon>
        <taxon>Embryophyta</taxon>
        <taxon>Tracheophyta</taxon>
        <taxon>Spermatophyta</taxon>
        <taxon>Magnoliopsida</taxon>
        <taxon>eudicotyledons</taxon>
        <taxon>Gunneridae</taxon>
        <taxon>Pentapetalae</taxon>
        <taxon>asterids</taxon>
        <taxon>lamiids</taxon>
        <taxon>Lamiales</taxon>
        <taxon>Lamiaceae</taxon>
        <taxon>Nepetoideae</taxon>
        <taxon>Mentheae</taxon>
        <taxon>Salviinae</taxon>
        <taxon>Salvia</taxon>
        <taxon>Salvia subgen. Calosphace</taxon>
        <taxon>core Calosphace</taxon>
    </lineage>
</organism>
<feature type="region of interest" description="Disordered" evidence="1">
    <location>
        <begin position="113"/>
        <end position="135"/>
    </location>
</feature>
<dbReference type="PANTHER" id="PTHR36410:SF1">
    <property type="entry name" value="EXPRESSED PROTEIN"/>
    <property type="match status" value="1"/>
</dbReference>
<keyword evidence="3" id="KW-1185">Reference proteome</keyword>